<proteinExistence type="predicted"/>
<reference evidence="2 3" key="1">
    <citation type="journal article" date="2020" name="Nature">
        <title>Bacterial chemolithoautotrophy via manganese oxidation.</title>
        <authorList>
            <person name="Yu H."/>
            <person name="Leadbetter J.R."/>
        </authorList>
    </citation>
    <scope>NUCLEOTIDE SEQUENCE [LARGE SCALE GENOMIC DNA]</scope>
    <source>
        <strain evidence="2 3">Mn-1</strain>
    </source>
</reference>
<evidence type="ECO:0000313" key="2">
    <source>
        <dbReference type="EMBL" id="NKE71699.1"/>
    </source>
</evidence>
<dbReference type="InterPro" id="IPR007055">
    <property type="entry name" value="BON_dom"/>
</dbReference>
<dbReference type="EMBL" id="VTOW01000002">
    <property type="protein sequence ID" value="NKE71699.1"/>
    <property type="molecule type" value="Genomic_DNA"/>
</dbReference>
<evidence type="ECO:0000313" key="3">
    <source>
        <dbReference type="Proteomes" id="UP000534783"/>
    </source>
</evidence>
<evidence type="ECO:0000259" key="1">
    <source>
        <dbReference type="PROSITE" id="PS50914"/>
    </source>
</evidence>
<dbReference type="AlphaFoldDB" id="A0A7X6DQY6"/>
<comment type="caution">
    <text evidence="2">The sequence shown here is derived from an EMBL/GenBank/DDBJ whole genome shotgun (WGS) entry which is preliminary data.</text>
</comment>
<accession>A0A7X6DQY6</accession>
<gene>
    <name evidence="2" type="ORF">MNODULE_13210</name>
</gene>
<dbReference type="RefSeq" id="WP_168060573.1">
    <property type="nucleotide sequence ID" value="NZ_VTOW01000002.1"/>
</dbReference>
<protein>
    <submittedName>
        <fullName evidence="2">BON domain-containing protein</fullName>
    </submittedName>
</protein>
<organism evidence="2 3">
    <name type="scientific">Candidatus Manganitrophus noduliformans</name>
    <dbReference type="NCBI Taxonomy" id="2606439"/>
    <lineage>
        <taxon>Bacteria</taxon>
        <taxon>Pseudomonadati</taxon>
        <taxon>Nitrospirota</taxon>
        <taxon>Nitrospiria</taxon>
        <taxon>Candidatus Troglogloeales</taxon>
        <taxon>Candidatus Manganitrophaceae</taxon>
        <taxon>Candidatus Manganitrophus</taxon>
    </lineage>
</organism>
<sequence>MTEAIAKERWFLYIPDHITRGSPGSDRAGKAESPLDFLPLHGIVRRCDDAWYKYCSDINHDISHRSIHLSLILSLIGGDDRNRFHRERRMVPEKKEGFLSTDDREIGGRVLSSLKRSAVTEFPPDLRIAVSAGVVRLEGSVSLLAEKAMIEDAVRFTEGVLAVENALRIVPCSARRSS</sequence>
<dbReference type="Pfam" id="PF04972">
    <property type="entry name" value="BON"/>
    <property type="match status" value="1"/>
</dbReference>
<dbReference type="Gene3D" id="3.30.1340.30">
    <property type="match status" value="1"/>
</dbReference>
<feature type="domain" description="BON" evidence="1">
    <location>
        <begin position="102"/>
        <end position="171"/>
    </location>
</feature>
<dbReference type="PROSITE" id="PS50914">
    <property type="entry name" value="BON"/>
    <property type="match status" value="1"/>
</dbReference>
<name>A0A7X6DQY6_9BACT</name>
<keyword evidence="3" id="KW-1185">Reference proteome</keyword>
<dbReference type="Proteomes" id="UP000534783">
    <property type="component" value="Unassembled WGS sequence"/>
</dbReference>